<dbReference type="InterPro" id="IPR038239">
    <property type="entry name" value="Clp1_N_sf"/>
</dbReference>
<evidence type="ECO:0000256" key="2">
    <source>
        <dbReference type="ARBA" id="ARBA00022664"/>
    </source>
</evidence>
<dbReference type="Gene3D" id="2.60.120.1030">
    <property type="entry name" value="Clp1, DNA binding domain"/>
    <property type="match status" value="1"/>
</dbReference>
<protein>
    <submittedName>
        <fullName evidence="10">Polyribonucleotide 5'-hydroxyl-kinase Clp1</fullName>
    </submittedName>
</protein>
<dbReference type="SUPFAM" id="SSF52540">
    <property type="entry name" value="P-loop containing nucleoside triphosphate hydrolases"/>
    <property type="match status" value="1"/>
</dbReference>
<dbReference type="GO" id="GO:0005634">
    <property type="term" value="C:nucleus"/>
    <property type="evidence" value="ECO:0007669"/>
    <property type="project" value="UniProtKB-SubCell"/>
</dbReference>
<dbReference type="InterPro" id="IPR032319">
    <property type="entry name" value="CLP1_P"/>
</dbReference>
<dbReference type="InterPro" id="IPR032324">
    <property type="entry name" value="Clp1_N"/>
</dbReference>
<dbReference type="Pfam" id="PF16575">
    <property type="entry name" value="CLP1_P"/>
    <property type="match status" value="1"/>
</dbReference>
<evidence type="ECO:0000259" key="9">
    <source>
        <dbReference type="Pfam" id="PF16575"/>
    </source>
</evidence>
<dbReference type="InterPro" id="IPR010655">
    <property type="entry name" value="Clp1_C"/>
</dbReference>
<feature type="domain" description="Clp1 P-loop" evidence="9">
    <location>
        <begin position="135"/>
        <end position="322"/>
    </location>
</feature>
<dbReference type="PANTHER" id="PTHR12755:SF6">
    <property type="entry name" value="POLYRIBONUCLEOTIDE 5'-HYDROXYL-KINASE CLP1"/>
    <property type="match status" value="1"/>
</dbReference>
<feature type="region of interest" description="Disordered" evidence="6">
    <location>
        <begin position="1"/>
        <end position="22"/>
    </location>
</feature>
<dbReference type="AlphaFoldDB" id="A0AA35RD25"/>
<keyword evidence="4" id="KW-0067">ATP-binding</keyword>
<dbReference type="InterPro" id="IPR038238">
    <property type="entry name" value="Clp1_C_sf"/>
</dbReference>
<dbReference type="Pfam" id="PF16573">
    <property type="entry name" value="CLP1_N"/>
    <property type="match status" value="1"/>
</dbReference>
<dbReference type="EMBL" id="CASHTH010000850">
    <property type="protein sequence ID" value="CAI8008478.1"/>
    <property type="molecule type" value="Genomic_DNA"/>
</dbReference>
<dbReference type="Gene3D" id="3.40.50.300">
    <property type="entry name" value="P-loop containing nucleotide triphosphate hydrolases"/>
    <property type="match status" value="1"/>
</dbReference>
<sequence length="421" mass="46476">MTTLSYQVAGAGGGDGGERPPRKWKDWALERETELRLEAPDQEGSLIDIKLVRGTAEVFGTEVARNQSYSLCPRMKLAIFTWHGCTVRVEGEPQVAYISEETPMIMYLNTHIAVDQLRHRREKEGQIGPRVMLAGATDVGKSTLCRLLLSYAARLGRQPCLVDCDVGQGSVSIPGSLCVLSVERPADIETGEFNKQASLVYSYGATTPSDNFKLYTTVVTSMAAMFRERCTARPATKSGGCVINTCGWVEGQGYNALVHVAEAFEVDVVLVLDHERLTLDLQRDLPKTTEIVPLPKSGGVVARTREFRRRNREDAVREYFYGKRPHLLSPFSFEVAFSDIQICKIGVMVTQHRRQHFLFISAPAVPQSALPLGMEKVDGSVLLVHEEPTKQLSHTIVSLSMANSTEEDVASTPSAGFPLHH</sequence>
<feature type="domain" description="Clp1 C-terminal" evidence="7">
    <location>
        <begin position="328"/>
        <end position="417"/>
    </location>
</feature>
<evidence type="ECO:0000313" key="10">
    <source>
        <dbReference type="EMBL" id="CAI8008478.1"/>
    </source>
</evidence>
<dbReference type="PANTHER" id="PTHR12755">
    <property type="entry name" value="CLEAVAGE/POLYADENYLATION FACTOR IA SUBUNIT CLP1P"/>
    <property type="match status" value="1"/>
</dbReference>
<dbReference type="GO" id="GO:0005524">
    <property type="term" value="F:ATP binding"/>
    <property type="evidence" value="ECO:0007669"/>
    <property type="project" value="UniProtKB-KW"/>
</dbReference>
<organism evidence="10 11">
    <name type="scientific">Geodia barretti</name>
    <name type="common">Barrett's horny sponge</name>
    <dbReference type="NCBI Taxonomy" id="519541"/>
    <lineage>
        <taxon>Eukaryota</taxon>
        <taxon>Metazoa</taxon>
        <taxon>Porifera</taxon>
        <taxon>Demospongiae</taxon>
        <taxon>Heteroscleromorpha</taxon>
        <taxon>Tetractinellida</taxon>
        <taxon>Astrophorina</taxon>
        <taxon>Geodiidae</taxon>
        <taxon>Geodia</taxon>
    </lineage>
</organism>
<feature type="domain" description="Clp1 N-terminal" evidence="8">
    <location>
        <begin position="29"/>
        <end position="120"/>
    </location>
</feature>
<gene>
    <name evidence="10" type="ORF">GBAR_LOCUS5806</name>
</gene>
<evidence type="ECO:0000259" key="8">
    <source>
        <dbReference type="Pfam" id="PF16573"/>
    </source>
</evidence>
<name>A0AA35RD25_GEOBA</name>
<reference evidence="10" key="1">
    <citation type="submission" date="2023-03" db="EMBL/GenBank/DDBJ databases">
        <authorList>
            <person name="Steffen K."/>
            <person name="Cardenas P."/>
        </authorList>
    </citation>
    <scope>NUCLEOTIDE SEQUENCE</scope>
</reference>
<dbReference type="InterPro" id="IPR045116">
    <property type="entry name" value="Clp1/Grc3"/>
</dbReference>
<dbReference type="GO" id="GO:0031124">
    <property type="term" value="P:mRNA 3'-end processing"/>
    <property type="evidence" value="ECO:0007669"/>
    <property type="project" value="InterPro"/>
</dbReference>
<proteinExistence type="predicted"/>
<keyword evidence="11" id="KW-1185">Reference proteome</keyword>
<evidence type="ECO:0000259" key="7">
    <source>
        <dbReference type="Pfam" id="PF06807"/>
    </source>
</evidence>
<dbReference type="Gene3D" id="2.40.30.330">
    <property type="entry name" value="Pre-mRNA cleavage complex subunit Clp1, C-terminal domain"/>
    <property type="match status" value="1"/>
</dbReference>
<keyword evidence="5" id="KW-0539">Nucleus</keyword>
<evidence type="ECO:0000313" key="11">
    <source>
        <dbReference type="Proteomes" id="UP001174909"/>
    </source>
</evidence>
<keyword evidence="3" id="KW-0547">Nucleotide-binding</keyword>
<dbReference type="InterPro" id="IPR027417">
    <property type="entry name" value="P-loop_NTPase"/>
</dbReference>
<dbReference type="GO" id="GO:0051731">
    <property type="term" value="F:polynucleotide 5'-hydroxyl-kinase activity"/>
    <property type="evidence" value="ECO:0007669"/>
    <property type="project" value="InterPro"/>
</dbReference>
<evidence type="ECO:0000256" key="3">
    <source>
        <dbReference type="ARBA" id="ARBA00022741"/>
    </source>
</evidence>
<comment type="subcellular location">
    <subcellularLocation>
        <location evidence="1">Nucleus</location>
    </subcellularLocation>
</comment>
<dbReference type="Proteomes" id="UP001174909">
    <property type="component" value="Unassembled WGS sequence"/>
</dbReference>
<evidence type="ECO:0000256" key="5">
    <source>
        <dbReference type="ARBA" id="ARBA00023242"/>
    </source>
</evidence>
<accession>A0AA35RD25</accession>
<comment type="caution">
    <text evidence="10">The sequence shown here is derived from an EMBL/GenBank/DDBJ whole genome shotgun (WGS) entry which is preliminary data.</text>
</comment>
<dbReference type="GO" id="GO:0006388">
    <property type="term" value="P:tRNA splicing, via endonucleolytic cleavage and ligation"/>
    <property type="evidence" value="ECO:0007669"/>
    <property type="project" value="TreeGrafter"/>
</dbReference>
<evidence type="ECO:0000256" key="1">
    <source>
        <dbReference type="ARBA" id="ARBA00004123"/>
    </source>
</evidence>
<evidence type="ECO:0000256" key="6">
    <source>
        <dbReference type="SAM" id="MobiDB-lite"/>
    </source>
</evidence>
<evidence type="ECO:0000256" key="4">
    <source>
        <dbReference type="ARBA" id="ARBA00022840"/>
    </source>
</evidence>
<dbReference type="Pfam" id="PF06807">
    <property type="entry name" value="Clp1"/>
    <property type="match status" value="1"/>
</dbReference>
<keyword evidence="2" id="KW-0507">mRNA processing</keyword>
<dbReference type="FunFam" id="2.60.120.1030:FF:000001">
    <property type="entry name" value="Protein CLP1 homolog 5"/>
    <property type="match status" value="1"/>
</dbReference>